<evidence type="ECO:0000256" key="1">
    <source>
        <dbReference type="SAM" id="MobiDB-lite"/>
    </source>
</evidence>
<dbReference type="RefSeq" id="WP_345591332.1">
    <property type="nucleotide sequence ID" value="NZ_BAABJG010000027.1"/>
</dbReference>
<dbReference type="PROSITE" id="PS51257">
    <property type="entry name" value="PROKAR_LIPOPROTEIN"/>
    <property type="match status" value="1"/>
</dbReference>
<dbReference type="InterPro" id="IPR011330">
    <property type="entry name" value="Glyco_hydro/deAcase_b/a-brl"/>
</dbReference>
<dbReference type="InterPro" id="IPR050248">
    <property type="entry name" value="Polysacc_deacetylase_ArnD"/>
</dbReference>
<evidence type="ECO:0000313" key="5">
    <source>
        <dbReference type="Proteomes" id="UP001597180"/>
    </source>
</evidence>
<reference evidence="5" key="1">
    <citation type="journal article" date="2019" name="Int. J. Syst. Evol. Microbiol.">
        <title>The Global Catalogue of Microorganisms (GCM) 10K type strain sequencing project: providing services to taxonomists for standard genome sequencing and annotation.</title>
        <authorList>
            <consortium name="The Broad Institute Genomics Platform"/>
            <consortium name="The Broad Institute Genome Sequencing Center for Infectious Disease"/>
            <person name="Wu L."/>
            <person name="Ma J."/>
        </authorList>
    </citation>
    <scope>NUCLEOTIDE SEQUENCE [LARGE SCALE GENOMIC DNA]</scope>
    <source>
        <strain evidence="5">CCUG 53270</strain>
    </source>
</reference>
<evidence type="ECO:0000259" key="3">
    <source>
        <dbReference type="PROSITE" id="PS51677"/>
    </source>
</evidence>
<gene>
    <name evidence="4" type="ORF">ACFQ4B_02560</name>
</gene>
<comment type="caution">
    <text evidence="4">The sequence shown here is derived from an EMBL/GenBank/DDBJ whole genome shotgun (WGS) entry which is preliminary data.</text>
</comment>
<dbReference type="PROSITE" id="PS51677">
    <property type="entry name" value="NODB"/>
    <property type="match status" value="1"/>
</dbReference>
<feature type="compositionally biased region" description="Polar residues" evidence="1">
    <location>
        <begin position="103"/>
        <end position="116"/>
    </location>
</feature>
<dbReference type="CDD" id="cd10948">
    <property type="entry name" value="CE4_BsPdaA_like"/>
    <property type="match status" value="1"/>
</dbReference>
<dbReference type="InterPro" id="IPR014235">
    <property type="entry name" value="Spore_PdaA"/>
</dbReference>
<dbReference type="PANTHER" id="PTHR10587">
    <property type="entry name" value="GLYCOSYL TRANSFERASE-RELATED"/>
    <property type="match status" value="1"/>
</dbReference>
<feature type="compositionally biased region" description="Low complexity" evidence="1">
    <location>
        <begin position="43"/>
        <end position="70"/>
    </location>
</feature>
<evidence type="ECO:0000313" key="4">
    <source>
        <dbReference type="EMBL" id="MFD1218991.1"/>
    </source>
</evidence>
<dbReference type="Gene3D" id="3.20.20.370">
    <property type="entry name" value="Glycoside hydrolase/deacetylase"/>
    <property type="match status" value="1"/>
</dbReference>
<dbReference type="PANTHER" id="PTHR10587:SF78">
    <property type="entry name" value="PEPTIDOGLYCAN-N-ACETYLMURAMIC ACID DEACETYLASE PDAA"/>
    <property type="match status" value="1"/>
</dbReference>
<proteinExistence type="predicted"/>
<sequence length="348" mass="37605">MMMNSSRIGAFAVIFCLVWTTLACSNSNPTSSAGEKPLPSGEASSHTPAAQPTPAAGSQAPAAGSSSAADAKAEPGPTAAPSVTASPEPVKEAAAPKPETAVSATYQSGTGTKSASANDKKALSWYYMKKPKGQVPSFPNETKSFTKDMKALWVGTGKKVYLTIDTGGPMGDTELLLKSLKDNDAKANFFIAGYNVKKDPDFVRQLVADGHLVANHTMTHTDMNKQTDAQVKKEIQDYEKLYKEVTGQDIQPYFRFPYGSYNMHLLSLVSEMGYTSVFWSTAMRDWEPRKNGADDPYNDIMNNLHDGNIILMHQGSEENIQALDRIIKGVREAGYEFALLSDIPASAK</sequence>
<dbReference type="Pfam" id="PF01522">
    <property type="entry name" value="Polysacc_deac_1"/>
    <property type="match status" value="1"/>
</dbReference>
<dbReference type="Proteomes" id="UP001597180">
    <property type="component" value="Unassembled WGS sequence"/>
</dbReference>
<feature type="region of interest" description="Disordered" evidence="1">
    <location>
        <begin position="27"/>
        <end position="116"/>
    </location>
</feature>
<organism evidence="4 5">
    <name type="scientific">Paenibacillus vulneris</name>
    <dbReference type="NCBI Taxonomy" id="1133364"/>
    <lineage>
        <taxon>Bacteria</taxon>
        <taxon>Bacillati</taxon>
        <taxon>Bacillota</taxon>
        <taxon>Bacilli</taxon>
        <taxon>Bacillales</taxon>
        <taxon>Paenibacillaceae</taxon>
        <taxon>Paenibacillus</taxon>
    </lineage>
</organism>
<evidence type="ECO:0000256" key="2">
    <source>
        <dbReference type="SAM" id="SignalP"/>
    </source>
</evidence>
<feature type="chain" id="PRO_5046675863" evidence="2">
    <location>
        <begin position="26"/>
        <end position="348"/>
    </location>
</feature>
<dbReference type="SUPFAM" id="SSF88713">
    <property type="entry name" value="Glycoside hydrolase/deacetylase"/>
    <property type="match status" value="1"/>
</dbReference>
<feature type="compositionally biased region" description="Low complexity" evidence="1">
    <location>
        <begin position="92"/>
        <end position="102"/>
    </location>
</feature>
<keyword evidence="5" id="KW-1185">Reference proteome</keyword>
<feature type="domain" description="NodB homology" evidence="3">
    <location>
        <begin position="158"/>
        <end position="338"/>
    </location>
</feature>
<keyword evidence="2" id="KW-0732">Signal</keyword>
<dbReference type="InterPro" id="IPR002509">
    <property type="entry name" value="NODB_dom"/>
</dbReference>
<dbReference type="EMBL" id="JBHTLU010000007">
    <property type="protein sequence ID" value="MFD1218991.1"/>
    <property type="molecule type" value="Genomic_DNA"/>
</dbReference>
<feature type="signal peptide" evidence="2">
    <location>
        <begin position="1"/>
        <end position="25"/>
    </location>
</feature>
<protein>
    <submittedName>
        <fullName evidence="4">Polysaccharide deacetylase family protein</fullName>
    </submittedName>
</protein>
<name>A0ABW3UER9_9BACL</name>
<accession>A0ABW3UER9</accession>